<keyword evidence="2" id="KW-0805">Transcription regulation</keyword>
<comment type="function">
    <text evidence="6">Recruits TFIIH to the initiation complex and stimulates the RNA polymerase II C-terminal domain kinase and DNA-dependent ATPase activities of TFIIH. Both TFIIH and TFIIE are required for promoter clearance by RNA polymerase.</text>
</comment>
<evidence type="ECO:0000256" key="6">
    <source>
        <dbReference type="ARBA" id="ARBA00025581"/>
    </source>
</evidence>
<dbReference type="Proteomes" id="UP001202328">
    <property type="component" value="Unassembled WGS sequence"/>
</dbReference>
<dbReference type="InterPro" id="IPR016656">
    <property type="entry name" value="TFIIE-bsu"/>
</dbReference>
<evidence type="ECO:0000313" key="8">
    <source>
        <dbReference type="EMBL" id="KAI3958354.1"/>
    </source>
</evidence>
<dbReference type="Pfam" id="PF18121">
    <property type="entry name" value="TFA2_Winged_2"/>
    <property type="match status" value="1"/>
</dbReference>
<evidence type="ECO:0000313" key="9">
    <source>
        <dbReference type="Proteomes" id="UP001202328"/>
    </source>
</evidence>
<comment type="subcellular location">
    <subcellularLocation>
        <location evidence="1">Nucleus</location>
    </subcellularLocation>
</comment>
<evidence type="ECO:0000256" key="3">
    <source>
        <dbReference type="ARBA" id="ARBA00023125"/>
    </source>
</evidence>
<reference evidence="8" key="1">
    <citation type="submission" date="2022-04" db="EMBL/GenBank/DDBJ databases">
        <title>A functionally conserved STORR gene fusion in Papaver species that diverged 16.8 million years ago.</title>
        <authorList>
            <person name="Catania T."/>
        </authorList>
    </citation>
    <scope>NUCLEOTIDE SEQUENCE</scope>
    <source>
        <strain evidence="8">S-188037</strain>
    </source>
</reference>
<dbReference type="EMBL" id="JAJJMB010001160">
    <property type="protein sequence ID" value="KAI3958354.1"/>
    <property type="molecule type" value="Genomic_DNA"/>
</dbReference>
<evidence type="ECO:0000256" key="2">
    <source>
        <dbReference type="ARBA" id="ARBA00023015"/>
    </source>
</evidence>
<evidence type="ECO:0000256" key="4">
    <source>
        <dbReference type="ARBA" id="ARBA00023163"/>
    </source>
</evidence>
<keyword evidence="5" id="KW-0539">Nucleus</keyword>
<dbReference type="InterPro" id="IPR040501">
    <property type="entry name" value="TFA2_Winged_2"/>
</dbReference>
<keyword evidence="3" id="KW-0238">DNA-binding</keyword>
<dbReference type="AlphaFoldDB" id="A0AAD4TK28"/>
<feature type="domain" description="TFIIE beta" evidence="7">
    <location>
        <begin position="50"/>
        <end position="125"/>
    </location>
</feature>
<dbReference type="PANTHER" id="PTHR12716:SF8">
    <property type="entry name" value="TRANSCRIPTION INITIATION FACTOR IIE SUBUNIT BETA"/>
    <property type="match status" value="1"/>
</dbReference>
<name>A0AAD4TK28_9MAGN</name>
<keyword evidence="9" id="KW-1185">Reference proteome</keyword>
<dbReference type="GO" id="GO:0003677">
    <property type="term" value="F:DNA binding"/>
    <property type="evidence" value="ECO:0007669"/>
    <property type="project" value="UniProtKB-KW"/>
</dbReference>
<accession>A0AAD4TK28</accession>
<gene>
    <name evidence="8" type="ORF">MKW98_011042</name>
</gene>
<comment type="caution">
    <text evidence="8">The sequence shown here is derived from an EMBL/GenBank/DDBJ whole genome shotgun (WGS) entry which is preliminary data.</text>
</comment>
<evidence type="ECO:0000259" key="7">
    <source>
        <dbReference type="PROSITE" id="PS51351"/>
    </source>
</evidence>
<dbReference type="PROSITE" id="PS51351">
    <property type="entry name" value="TFIIE_BETA_C"/>
    <property type="match status" value="1"/>
</dbReference>
<dbReference type="GO" id="GO:0005673">
    <property type="term" value="C:transcription factor TFIIE complex"/>
    <property type="evidence" value="ECO:0007669"/>
    <property type="project" value="InterPro"/>
</dbReference>
<dbReference type="GO" id="GO:0001097">
    <property type="term" value="F:TFIIH-class transcription factor complex binding"/>
    <property type="evidence" value="ECO:0007669"/>
    <property type="project" value="TreeGrafter"/>
</dbReference>
<evidence type="ECO:0000256" key="5">
    <source>
        <dbReference type="ARBA" id="ARBA00023242"/>
    </source>
</evidence>
<protein>
    <recommendedName>
        <fullName evidence="7">TFIIE beta domain-containing protein</fullName>
    </recommendedName>
</protein>
<keyword evidence="4" id="KW-0804">Transcription</keyword>
<dbReference type="PANTHER" id="PTHR12716">
    <property type="entry name" value="TRANSCRIPTION INITIATION FACTOR IIE, BETA SUBUNIT"/>
    <property type="match status" value="1"/>
</dbReference>
<proteinExistence type="predicted"/>
<dbReference type="InterPro" id="IPR003166">
    <property type="entry name" value="TFIIE_bsu_DNA-bd"/>
</dbReference>
<evidence type="ECO:0000256" key="1">
    <source>
        <dbReference type="ARBA" id="ARBA00004123"/>
    </source>
</evidence>
<sequence>MSLQEQLARFKQQQQEKCQSTLSRSAPRFATSSSIAAKAPAVKFSNDTERLLHINSIRKAPTGAQMKRVIGLLYETKEAFTAEQIYEACYVDVIKNRNVFYGLTNNAKVFYDGKYFSYKPTHDIKNKTELLAYILKFPEGKSIIDLKDAYPAAMEDLQALKSSGDIWLLSKFDSQEDVAYPNNPKIAITVDDELQQRTQGIELLPNMTGNAIARADCQKFKFHPRV</sequence>
<organism evidence="8 9">
    <name type="scientific">Papaver atlanticum</name>
    <dbReference type="NCBI Taxonomy" id="357466"/>
    <lineage>
        <taxon>Eukaryota</taxon>
        <taxon>Viridiplantae</taxon>
        <taxon>Streptophyta</taxon>
        <taxon>Embryophyta</taxon>
        <taxon>Tracheophyta</taxon>
        <taxon>Spermatophyta</taxon>
        <taxon>Magnoliopsida</taxon>
        <taxon>Ranunculales</taxon>
        <taxon>Papaveraceae</taxon>
        <taxon>Papaveroideae</taxon>
        <taxon>Papaver</taxon>
    </lineage>
</organism>
<dbReference type="GO" id="GO:0006367">
    <property type="term" value="P:transcription initiation at RNA polymerase II promoter"/>
    <property type="evidence" value="ECO:0007669"/>
    <property type="project" value="InterPro"/>
</dbReference>